<dbReference type="PANTHER" id="PTHR28094:SF1">
    <property type="entry name" value="MEIOTICALLY UP-REGULATED GENE 113 PROTEIN"/>
    <property type="match status" value="1"/>
</dbReference>
<dbReference type="PANTHER" id="PTHR28094">
    <property type="entry name" value="MEIOTICALLY UP-REGULATED GENE 113 PROTEIN"/>
    <property type="match status" value="1"/>
</dbReference>
<feature type="compositionally biased region" description="Low complexity" evidence="1">
    <location>
        <begin position="102"/>
        <end position="113"/>
    </location>
</feature>
<dbReference type="STRING" id="183478.A0A364MVH5"/>
<dbReference type="Proteomes" id="UP000249619">
    <property type="component" value="Unassembled WGS sequence"/>
</dbReference>
<feature type="compositionally biased region" description="Polar residues" evidence="1">
    <location>
        <begin position="41"/>
        <end position="50"/>
    </location>
</feature>
<sequence>MAFSISHTISEMFPHADRPKANTIRSRDGSAFAYQFGQGQGPTKANSVGSKRSLHSQHTPKAGKYPSVEQWTFFSSSIGLVNTGPGLTSLLHSPNIAWLTPPTTTSLSSTSGSVTDNRNEPKTPCRSSNPTLSKNVFTSFTPPTPRSVSLGTETAAKVAVLKTSGTPTSSDCLPSDENETRLDDEEFRPRKIFRNLTQELEAISNANTATAQIKLCLKPSLSFSFEESKPISSRTRSKVGGVCPRQVTKDNAQECPVSNGPWKTKPSYNKLEKLLELILPFSIQGRLRMNPYRCVATIGGDPSKRCASQSKGRGNPSRRKFERLVACKEEGSYDTMIQRIERLVQRTMCGSHQNVALKQPQAGARIDQLWKLLVDVAGALSDDFPEIDQWIDTICNNEASIEHVEPLFVSPTPSGRINVKVNAAPRPSTKPNKTLQKIQASYSLKFMPFLEDRTRDLTVAEALVKEIQKPLNKSDHRNGFIYIFWDKENFGRLKIGFTKDLSTPEGVPRTKAM</sequence>
<comment type="caution">
    <text evidence="2">The sequence shown here is derived from an EMBL/GenBank/DDBJ whole genome shotgun (WGS) entry which is preliminary data.</text>
</comment>
<evidence type="ECO:0000256" key="1">
    <source>
        <dbReference type="SAM" id="MobiDB-lite"/>
    </source>
</evidence>
<protein>
    <submittedName>
        <fullName evidence="2">DUF1766-domain-containing protein</fullName>
    </submittedName>
</protein>
<organism evidence="2 3">
    <name type="scientific">Stemphylium lycopersici</name>
    <name type="common">Tomato gray leaf spot disease fungus</name>
    <name type="synonym">Thyrospora lycopersici</name>
    <dbReference type="NCBI Taxonomy" id="183478"/>
    <lineage>
        <taxon>Eukaryota</taxon>
        <taxon>Fungi</taxon>
        <taxon>Dikarya</taxon>
        <taxon>Ascomycota</taxon>
        <taxon>Pezizomycotina</taxon>
        <taxon>Dothideomycetes</taxon>
        <taxon>Pleosporomycetidae</taxon>
        <taxon>Pleosporales</taxon>
        <taxon>Pleosporineae</taxon>
        <taxon>Pleosporaceae</taxon>
        <taxon>Stemphylium</taxon>
    </lineage>
</organism>
<reference evidence="3" key="1">
    <citation type="submission" date="2018-05" db="EMBL/GenBank/DDBJ databases">
        <title>Draft genome sequence of Stemphylium lycopersici strain CIDEFI 213.</title>
        <authorList>
            <person name="Medina R."/>
            <person name="Franco M.E.E."/>
            <person name="Lucentini C.G."/>
            <person name="Saparrat M.C.N."/>
            <person name="Balatti P.A."/>
        </authorList>
    </citation>
    <scope>NUCLEOTIDE SEQUENCE [LARGE SCALE GENOMIC DNA]</scope>
    <source>
        <strain evidence="3">CIDEFI 213</strain>
    </source>
</reference>
<accession>A0A364MVH5</accession>
<evidence type="ECO:0000313" key="2">
    <source>
        <dbReference type="EMBL" id="RAR04765.1"/>
    </source>
</evidence>
<feature type="region of interest" description="Disordered" evidence="1">
    <location>
        <begin position="102"/>
        <end position="149"/>
    </location>
</feature>
<name>A0A364MVH5_STELY</name>
<evidence type="ECO:0000313" key="3">
    <source>
        <dbReference type="Proteomes" id="UP000249619"/>
    </source>
</evidence>
<dbReference type="EMBL" id="QGDH01000146">
    <property type="protein sequence ID" value="RAR04765.1"/>
    <property type="molecule type" value="Genomic_DNA"/>
</dbReference>
<proteinExistence type="predicted"/>
<feature type="region of interest" description="Disordered" evidence="1">
    <location>
        <begin position="34"/>
        <end position="63"/>
    </location>
</feature>
<dbReference type="AlphaFoldDB" id="A0A364MVH5"/>
<feature type="compositionally biased region" description="Polar residues" evidence="1">
    <location>
        <begin position="125"/>
        <end position="149"/>
    </location>
</feature>
<dbReference type="InterPro" id="IPR053006">
    <property type="entry name" value="Meiosis_regulatory"/>
</dbReference>
<keyword evidence="3" id="KW-1185">Reference proteome</keyword>
<gene>
    <name evidence="2" type="ORF">DDE83_007667</name>
</gene>